<dbReference type="Proteomes" id="UP000232806">
    <property type="component" value="Chromosome"/>
</dbReference>
<dbReference type="EMBL" id="CP017766">
    <property type="protein sequence ID" value="AUB55022.1"/>
    <property type="molecule type" value="Genomic_DNA"/>
</dbReference>
<dbReference type="RefSeq" id="WP_100904999.1">
    <property type="nucleotide sequence ID" value="NZ_CP017766.1"/>
</dbReference>
<dbReference type="Gene3D" id="3.30.1300.20">
    <property type="entry name" value="7,8-dihydroneopterin aldolase (MptD)"/>
    <property type="match status" value="1"/>
</dbReference>
<accession>A0A2H4VAA7</accession>
<dbReference type="UniPathway" id="UPA00065"/>
<reference evidence="4 6" key="2">
    <citation type="submission" date="2020-04" db="EMBL/GenBank/DDBJ databases">
        <title>Draft genome of Methanobacterium subterraneum isolated from animal feces.</title>
        <authorList>
            <person name="Ouboter H.T."/>
            <person name="Berger S."/>
            <person name="Gungor E."/>
            <person name="Jetten M.S.M."/>
            <person name="Welte C.U."/>
        </authorList>
    </citation>
    <scope>NUCLEOTIDE SEQUENCE [LARGE SCALE GENOMIC DNA]</scope>
    <source>
        <strain evidence="4">HO_2020</strain>
    </source>
</reference>
<protein>
    <recommendedName>
        <fullName evidence="1">Dihydroneopterin aldolase</fullName>
        <shortName evidence="1">DHNA</shortName>
        <ecNumber evidence="1">4.1.2.25</ecNumber>
    </recommendedName>
    <alternativeName>
        <fullName evidence="1">7,8-dihydroneopterin aldolase</fullName>
    </alternativeName>
</protein>
<comment type="catalytic activity">
    <reaction evidence="1">
        <text>7,8-dihydroneopterin = 6-hydroxymethyl-7,8-dihydropterin + glycolaldehyde</text>
        <dbReference type="Rhea" id="RHEA:10540"/>
        <dbReference type="ChEBI" id="CHEBI:17001"/>
        <dbReference type="ChEBI" id="CHEBI:17071"/>
        <dbReference type="ChEBI" id="CHEBI:44841"/>
        <dbReference type="EC" id="4.1.2.25"/>
    </reaction>
</comment>
<gene>
    <name evidence="1" type="primary">mptD</name>
    <name evidence="3" type="ORF">BK007_02655</name>
    <name evidence="4" type="ORF">HG719_09345</name>
</gene>
<comment type="pathway">
    <text evidence="1">Cofactor biosynthesis; 5,6,7,8-tetrahydromethanopterin biosynthesis.</text>
</comment>
<evidence type="ECO:0000259" key="2">
    <source>
        <dbReference type="Pfam" id="PF04038"/>
    </source>
</evidence>
<dbReference type="HAMAP" id="MF_02130">
    <property type="entry name" value="DHNA_arch"/>
    <property type="match status" value="1"/>
</dbReference>
<evidence type="ECO:0000313" key="5">
    <source>
        <dbReference type="Proteomes" id="UP000232806"/>
    </source>
</evidence>
<feature type="binding site" evidence="1">
    <location>
        <position position="115"/>
    </location>
    <ligand>
        <name>substrate</name>
    </ligand>
</feature>
<dbReference type="OrthoDB" id="132689at2157"/>
<comment type="function">
    <text evidence="1">Catalyzes the conversion of 7,8-dihydroneopterin (H2Neo) to 6-hydroxymethyl-7,8-dihydropterin (6-HMD).</text>
</comment>
<name>A0A2H4VAA7_9EURY</name>
<dbReference type="Proteomes" id="UP000591058">
    <property type="component" value="Unassembled WGS sequence"/>
</dbReference>
<dbReference type="InterPro" id="IPR036839">
    <property type="entry name" value="MptD_sf"/>
</dbReference>
<reference evidence="3 5" key="1">
    <citation type="submission" date="2016-10" db="EMBL/GenBank/DDBJ databases">
        <title>Comparative genomics between deep and shallow subseafloor isolates.</title>
        <authorList>
            <person name="Ishii S."/>
            <person name="Miller J.R."/>
            <person name="Sutton G."/>
            <person name="Suzuki S."/>
            <person name="Methe B."/>
            <person name="Inagaki F."/>
            <person name="Imachi H."/>
        </authorList>
    </citation>
    <scope>NUCLEOTIDE SEQUENCE [LARGE SCALE GENOMIC DNA]</scope>
    <source>
        <strain evidence="3 5">MO-MB1</strain>
    </source>
</reference>
<evidence type="ECO:0000313" key="6">
    <source>
        <dbReference type="Proteomes" id="UP000591058"/>
    </source>
</evidence>
<comment type="subunit">
    <text evidence="1">Homotetramer.</text>
</comment>
<feature type="binding site" evidence="1">
    <location>
        <position position="19"/>
    </location>
    <ligand>
        <name>substrate</name>
    </ligand>
</feature>
<dbReference type="GeneID" id="35120458"/>
<dbReference type="SUPFAM" id="SSF143560">
    <property type="entry name" value="MK0786-like"/>
    <property type="match status" value="1"/>
</dbReference>
<comment type="similarity">
    <text evidence="1">Belongs to the archaeal dihydroneopterin aldolase family.</text>
</comment>
<feature type="domain" description="Dihydroneopterin aldolase MtpD C-terminal" evidence="2">
    <location>
        <begin position="11"/>
        <end position="118"/>
    </location>
</feature>
<dbReference type="EC" id="4.1.2.25" evidence="1"/>
<keyword evidence="1" id="KW-0456">Lyase</keyword>
<organism evidence="3 5">
    <name type="scientific">Methanobacterium subterraneum</name>
    <dbReference type="NCBI Taxonomy" id="59277"/>
    <lineage>
        <taxon>Archaea</taxon>
        <taxon>Methanobacteriati</taxon>
        <taxon>Methanobacteriota</taxon>
        <taxon>Methanomada group</taxon>
        <taxon>Methanobacteria</taxon>
        <taxon>Methanobacteriales</taxon>
        <taxon>Methanobacteriaceae</taxon>
        <taxon>Methanobacterium</taxon>
    </lineage>
</organism>
<dbReference type="EMBL" id="JABBYL010000033">
    <property type="protein sequence ID" value="NMO10026.1"/>
    <property type="molecule type" value="Genomic_DNA"/>
</dbReference>
<evidence type="ECO:0000313" key="4">
    <source>
        <dbReference type="EMBL" id="NMO10026.1"/>
    </source>
</evidence>
<evidence type="ECO:0000256" key="1">
    <source>
        <dbReference type="HAMAP-Rule" id="MF_02130"/>
    </source>
</evidence>
<evidence type="ECO:0000313" key="3">
    <source>
        <dbReference type="EMBL" id="AUB55022.1"/>
    </source>
</evidence>
<sequence>MSDQKYFQNITTRERAIFEGAITMGALFHQFVGTPVSIDSAPSLEKAIEESLTLQPCINNVQVSINREMLEKADNEYEYLSLTGDMLDVRVSSQYQEVNAVVRMHYIEELQYPLMYVEEVD</sequence>
<dbReference type="InterPro" id="IPR027508">
    <property type="entry name" value="DHN_aldolase_MptD"/>
</dbReference>
<dbReference type="Pfam" id="PF04038">
    <property type="entry name" value="DHNA"/>
    <property type="match status" value="1"/>
</dbReference>
<dbReference type="GO" id="GO:0004150">
    <property type="term" value="F:dihydroneopterin aldolase activity"/>
    <property type="evidence" value="ECO:0007669"/>
    <property type="project" value="UniProtKB-UniRule"/>
</dbReference>
<dbReference type="GO" id="GO:2001118">
    <property type="term" value="P:tetrahydromethanopterin biosynthetic process"/>
    <property type="evidence" value="ECO:0007669"/>
    <property type="project" value="UniProtKB-UniRule"/>
</dbReference>
<dbReference type="InterPro" id="IPR007181">
    <property type="entry name" value="MtpD_C"/>
</dbReference>
<proteinExistence type="inferred from homology"/>
<dbReference type="AlphaFoldDB" id="A0A2H4VAA7"/>